<protein>
    <submittedName>
        <fullName evidence="1">Uncharacterized protein</fullName>
    </submittedName>
</protein>
<keyword evidence="1" id="KW-0614">Plasmid</keyword>
<dbReference type="Proteomes" id="UP000007842">
    <property type="component" value="Plasmid pSCATT"/>
</dbReference>
<reference evidence="2" key="1">
    <citation type="submission" date="2011-12" db="EMBL/GenBank/DDBJ databases">
        <title>Complete genome sequence of Streptomyces cattleya strain DSM 46488.</title>
        <authorList>
            <person name="Ou H.-Y."/>
            <person name="Li P."/>
            <person name="Zhao C."/>
            <person name="O'Hagan D."/>
            <person name="Deng Z."/>
        </authorList>
    </citation>
    <scope>NUCLEOTIDE SEQUENCE [LARGE SCALE GENOMIC DNA]</scope>
    <source>
        <strain evidence="2">ATCC 35852 / DSM 46488 / JCM 4925 / NBRC 14057 / NRRL 8057</strain>
        <plasmid evidence="2">Plasmid pSCATT</plasmid>
    </source>
</reference>
<accession>G8XDN2</accession>
<dbReference type="AlphaFoldDB" id="G8XDN2"/>
<organism evidence="1 2">
    <name type="scientific">Streptantibioticus cattleyicolor (strain ATCC 35852 / DSM 46488 / JCM 4925 / NBRC 14057 / NRRL 8057)</name>
    <name type="common">Streptomyces cattleya</name>
    <dbReference type="NCBI Taxonomy" id="1003195"/>
    <lineage>
        <taxon>Bacteria</taxon>
        <taxon>Bacillati</taxon>
        <taxon>Actinomycetota</taxon>
        <taxon>Actinomycetes</taxon>
        <taxon>Kitasatosporales</taxon>
        <taxon>Streptomycetaceae</taxon>
        <taxon>Streptantibioticus</taxon>
    </lineage>
</organism>
<dbReference type="HOGENOM" id="CLU_2756012_0_0_11"/>
<name>G8XDN2_STREN</name>
<keyword evidence="2" id="KW-1185">Reference proteome</keyword>
<dbReference type="PATRIC" id="fig|1003195.29.peg.5837"/>
<evidence type="ECO:0000313" key="2">
    <source>
        <dbReference type="Proteomes" id="UP000007842"/>
    </source>
</evidence>
<sequence>MPGGQPGSGSARTLGLTRRASLCRVLSVYRQHACRSLSAARAGPAGGGGHVTGTFPVALSGCDGPRVAGR</sequence>
<evidence type="ECO:0000313" key="1">
    <source>
        <dbReference type="EMBL" id="AEW98226.1"/>
    </source>
</evidence>
<geneLocation type="plasmid" evidence="1 2">
    <name>pSCATT</name>
</geneLocation>
<gene>
    <name evidence="1" type="ordered locus">SCATT_p00330</name>
</gene>
<dbReference type="KEGG" id="scy:SCATT_p00330"/>
<dbReference type="EMBL" id="CP003229">
    <property type="protein sequence ID" value="AEW98226.1"/>
    <property type="molecule type" value="Genomic_DNA"/>
</dbReference>
<proteinExistence type="predicted"/>